<dbReference type="RefSeq" id="WP_209538929.1">
    <property type="nucleotide sequence ID" value="NZ_CP053381.1"/>
</dbReference>
<keyword evidence="4" id="KW-1185">Reference proteome</keyword>
<proteinExistence type="predicted"/>
<evidence type="ECO:0000313" key="4">
    <source>
        <dbReference type="Proteomes" id="UP000671868"/>
    </source>
</evidence>
<evidence type="ECO:0000313" key="3">
    <source>
        <dbReference type="EMBL" id="QTP54683.1"/>
    </source>
</evidence>
<feature type="coiled-coil region" evidence="1">
    <location>
        <begin position="286"/>
        <end position="352"/>
    </location>
</feature>
<sequence length="1276" mass="144353">MSGLLSITLHHSFITGRRSKFPCSGHSYVLGTNGAGKTSALNLIPIFYGKDPASLMVQAADKKNFSDYYLPNEQSMIVFEYQRGDGEVCCSVMYRKPQGQYAYRFVEGAADDTLFHPDMEEHYERGESANDILRQPLPDSGVNVSNQINSVMDYRSIIQNDPQSSGRRRRRNSTPFSRGNEARRFSLGDGMGRMQHIEAMTAVAASKGRLLESLKNMIVDTMLQDRISIGEPPTHHKNVDLWADLQSLQEFKKIVPKLREGLQSHYALQDSRVALVSHEAAMRSVIQEAQAKAEEADEVREGKERELKELEARHDEERHRINGEIIRHQQAVELESNRIQGLEDDLEKWEAEDIARSKEGVASIPDLQSRLMGAEKDLEVMTSKVANIQGEFDKRKTDTQQQFRQDQTRLQGRWQEIATQLKNLIERQGEDLSALHKRQAQDIESLDQEAGEKADELQGAISDLQDERMRSASPLEEEQAQLDDSARAIEDAQTAVTNAEVQRDSARDDFAARQKEREEAVRAHEDAARTWEIKKSQFDALTRQLYPEDGTLLAFLRNSELPWHDTLGKVLDPALLSRRDLSPALAENPNLEQAFGITLELDDVSRPDAAEQEDVLLARLEKSKVAVRSAKEDAERLEAKAQQASSDLKKADQSKQMAENRLEQAEGRLRQAKASDTSLRHRIGEEQKARVLEVEERLEVAQKALTSHQNAAKALRDNRKRDHDAQYQQAIADHQLDKGRLEDEQASVEASQEDLKHREKVALKKLGDWLEQAMSDEGVDAGAIRETSKLVGTLKDDIDEAERLRPRVSEYDAWLRDQWSHKTAYETALSKAEGMLAREKSALEAAKTAYRNSHKTLNAARDEAERKVRTLKAEINDDTRLADTVAQTIMEIPLLPTTDAPASEVTVRGREQLNDELARLHGVAEHQRQNVLQSARRCGAILAQHPGSKIFQSWQNMREDRRNRSQHEEGTHAFTLEQMQDLEALLEHRVPEIEKGVIVNVHAIGSELSDYHESLKTLDSSTKSITRRLDNHLNTSHEFTVISDVSLKVKSKIHEFGFWRELADFASAWADWAVTGFTELPGEALLQRLTTIDGQLKHARMSTHDLRSMVELEIEFFEQDRRVPIRTDNDLNASGSQGISRLAILVLFSALARYLCPDERVNITWPIDELGELAPENSVKLFRMMDDRNISLFCAEPRITTDLLRYFENKVLLDKRKGVMSMVPKESNTHNPLLAGLVNRAAPEAPAPSPETEEVLDTHDAVADSQSMTQESTDEH</sequence>
<accession>A0ABX7W2R5</accession>
<feature type="coiled-coil region" evidence="1">
    <location>
        <begin position="847"/>
        <end position="881"/>
    </location>
</feature>
<keyword evidence="3" id="KW-0547">Nucleotide-binding</keyword>
<feature type="region of interest" description="Disordered" evidence="2">
    <location>
        <begin position="636"/>
        <end position="660"/>
    </location>
</feature>
<evidence type="ECO:0000256" key="1">
    <source>
        <dbReference type="SAM" id="Coils"/>
    </source>
</evidence>
<dbReference type="InterPro" id="IPR021979">
    <property type="entry name" value="DUF3584"/>
</dbReference>
<feature type="compositionally biased region" description="Basic and acidic residues" evidence="2">
    <location>
        <begin position="501"/>
        <end position="525"/>
    </location>
</feature>
<protein>
    <submittedName>
        <fullName evidence="3">ATP-binding protein</fullName>
    </submittedName>
</protein>
<feature type="region of interest" description="Disordered" evidence="2">
    <location>
        <begin position="157"/>
        <end position="185"/>
    </location>
</feature>
<keyword evidence="3" id="KW-0067">ATP-binding</keyword>
<feature type="region of interest" description="Disordered" evidence="2">
    <location>
        <begin position="496"/>
        <end position="525"/>
    </location>
</feature>
<keyword evidence="1" id="KW-0175">Coiled coil</keyword>
<gene>
    <name evidence="3" type="ORF">HNO51_08300</name>
</gene>
<dbReference type="Proteomes" id="UP000671868">
    <property type="component" value="Chromosome"/>
</dbReference>
<feature type="compositionally biased region" description="Polar residues" evidence="2">
    <location>
        <begin position="1264"/>
        <end position="1276"/>
    </location>
</feature>
<dbReference type="GO" id="GO:0005524">
    <property type="term" value="F:ATP binding"/>
    <property type="evidence" value="ECO:0007669"/>
    <property type="project" value="UniProtKB-KW"/>
</dbReference>
<evidence type="ECO:0000256" key="2">
    <source>
        <dbReference type="SAM" id="MobiDB-lite"/>
    </source>
</evidence>
<organism evidence="3 4">
    <name type="scientific">Billgrantia sulfidoxydans</name>
    <dbReference type="NCBI Taxonomy" id="2733484"/>
    <lineage>
        <taxon>Bacteria</taxon>
        <taxon>Pseudomonadati</taxon>
        <taxon>Pseudomonadota</taxon>
        <taxon>Gammaproteobacteria</taxon>
        <taxon>Oceanospirillales</taxon>
        <taxon>Halomonadaceae</taxon>
        <taxon>Billgrantia</taxon>
    </lineage>
</organism>
<reference evidence="3 4" key="1">
    <citation type="journal article" date="2021" name="Front. Microbiol.">
        <title>Aerobic Denitrification and Heterotrophic Sulfur Oxidation in the Genus Halomonas Revealed by Six Novel Species Characterizations and Genome-Based Analysis.</title>
        <authorList>
            <person name="Wang L."/>
            <person name="Shao Z."/>
        </authorList>
    </citation>
    <scope>NUCLEOTIDE SEQUENCE [LARGE SCALE GENOMIC DNA]</scope>
    <source>
        <strain evidence="3 4">MCCC 1A11059</strain>
    </source>
</reference>
<name>A0ABX7W2R5_9GAMM</name>
<feature type="region of interest" description="Disordered" evidence="2">
    <location>
        <begin position="1240"/>
        <end position="1276"/>
    </location>
</feature>
<dbReference type="Pfam" id="PF12128">
    <property type="entry name" value="DUF3584"/>
    <property type="match status" value="1"/>
</dbReference>
<dbReference type="EMBL" id="CP053381">
    <property type="protein sequence ID" value="QTP54683.1"/>
    <property type="molecule type" value="Genomic_DNA"/>
</dbReference>
<feature type="compositionally biased region" description="Basic and acidic residues" evidence="2">
    <location>
        <begin position="647"/>
        <end position="660"/>
    </location>
</feature>